<accession>A0ABU5DV48</accession>
<reference evidence="3 4" key="1">
    <citation type="journal article" date="2013" name="Antonie Van Leeuwenhoek">
        <title>Dongia rigui sp. nov., isolated from freshwater of a large wetland in Korea.</title>
        <authorList>
            <person name="Baik K.S."/>
            <person name="Hwang Y.M."/>
            <person name="Choi J.S."/>
            <person name="Kwon J."/>
            <person name="Seong C.N."/>
        </authorList>
    </citation>
    <scope>NUCLEOTIDE SEQUENCE [LARGE SCALE GENOMIC DNA]</scope>
    <source>
        <strain evidence="3 4">04SU4-P</strain>
    </source>
</reference>
<protein>
    <submittedName>
        <fullName evidence="3">PepSY domain-containing protein</fullName>
    </submittedName>
</protein>
<dbReference type="Pfam" id="PF13670">
    <property type="entry name" value="PepSY_2"/>
    <property type="match status" value="1"/>
</dbReference>
<feature type="chain" id="PRO_5046236703" evidence="1">
    <location>
        <begin position="22"/>
        <end position="88"/>
    </location>
</feature>
<sequence>MKRVLITTLFLSAIGAGAASAADLCSVPESEWQPQDALQKQLESEGVTIKKIKIDEGCYEVYGTDKDGKRIENYYDPKTFSLVKAQED</sequence>
<organism evidence="3 4">
    <name type="scientific">Dongia rigui</name>
    <dbReference type="NCBI Taxonomy" id="940149"/>
    <lineage>
        <taxon>Bacteria</taxon>
        <taxon>Pseudomonadati</taxon>
        <taxon>Pseudomonadota</taxon>
        <taxon>Alphaproteobacteria</taxon>
        <taxon>Rhodospirillales</taxon>
        <taxon>Dongiaceae</taxon>
        <taxon>Dongia</taxon>
    </lineage>
</organism>
<evidence type="ECO:0000313" key="3">
    <source>
        <dbReference type="EMBL" id="MDY0871176.1"/>
    </source>
</evidence>
<evidence type="ECO:0000313" key="4">
    <source>
        <dbReference type="Proteomes" id="UP001271769"/>
    </source>
</evidence>
<proteinExistence type="predicted"/>
<dbReference type="InterPro" id="IPR025711">
    <property type="entry name" value="PepSY"/>
</dbReference>
<gene>
    <name evidence="3" type="ORF">SMD31_04565</name>
</gene>
<feature type="signal peptide" evidence="1">
    <location>
        <begin position="1"/>
        <end position="21"/>
    </location>
</feature>
<keyword evidence="1" id="KW-0732">Signal</keyword>
<name>A0ABU5DV48_9PROT</name>
<evidence type="ECO:0000259" key="2">
    <source>
        <dbReference type="Pfam" id="PF13670"/>
    </source>
</evidence>
<feature type="domain" description="PepSY" evidence="2">
    <location>
        <begin position="6"/>
        <end position="85"/>
    </location>
</feature>
<evidence type="ECO:0000256" key="1">
    <source>
        <dbReference type="SAM" id="SignalP"/>
    </source>
</evidence>
<keyword evidence="4" id="KW-1185">Reference proteome</keyword>
<dbReference type="EMBL" id="JAXCLX010000001">
    <property type="protein sequence ID" value="MDY0871176.1"/>
    <property type="molecule type" value="Genomic_DNA"/>
</dbReference>
<dbReference type="Proteomes" id="UP001271769">
    <property type="component" value="Unassembled WGS sequence"/>
</dbReference>
<dbReference type="RefSeq" id="WP_320499541.1">
    <property type="nucleotide sequence ID" value="NZ_JAXCLX010000001.1"/>
</dbReference>
<comment type="caution">
    <text evidence="3">The sequence shown here is derived from an EMBL/GenBank/DDBJ whole genome shotgun (WGS) entry which is preliminary data.</text>
</comment>